<feature type="transmembrane region" description="Helical" evidence="3">
    <location>
        <begin position="186"/>
        <end position="211"/>
    </location>
</feature>
<dbReference type="PANTHER" id="PTHR10728:SF40">
    <property type="entry name" value="PATATIN FAMILY PROTEIN"/>
    <property type="match status" value="1"/>
</dbReference>
<evidence type="ECO:0000256" key="1">
    <source>
        <dbReference type="ARBA" id="ARBA00023098"/>
    </source>
</evidence>
<evidence type="ECO:0000313" key="6">
    <source>
        <dbReference type="Proteomes" id="UP001183127"/>
    </source>
</evidence>
<sequence length="1307" mass="141149">MNEQNATKHAPQSQVPLAVPPNLSSDLIAERRDRLFEEKAEVAVTGQLPCDNSDVWGLALSGGGIRSATFSLGLLRGLARQKLLSRFDLLSTVSGGGYVGCMLGRLYDRIRPGQQPPDAASTANGTPPLAVADQVEDAMAQAQSRWFGWWLRANGRYLAPAGFADRLFAITLYLRNLLALHFEFGLLAVLAGGMLTALDLGVWQSLAAIGYQWDSPLLFNGLMLLEPWLPTAWLLLVLVVPVALHLVLTYWDTQWVARHFARCCVGKVVMSLVLVAAALLLRNMAQVSAADQDSASLARLLPGIALLVVLLLASSALHVRLSWVRRTATKDQRTNGSESAKDTLSDIRNRLTLQLWACLSIGLLILALGIAERLAWLLAFQTHSFETLDLGITLAIASGIAQALMLSLRASKGRQQRQAAPPSRLVPLLLQLVGYLLAAALFVWWVSLVLKVAFTPVFPEFVKSDGAPAEVIQPQFGAGWLTLLCIVVPPALYVAITGSNLGFLNLSSLHTFYKARLVRSYLGATNPARFSGSGAASALARIEPNELTTSEVSNVGKVAPGDDVSLAAYQPHQAGGPVHIISTCVNQTADPKGRLFNRDRKGLILSVRAGGGSRLSQEGWRSDTLGIGELSLGGWMAISGAAAAPGLGARTQRGLAALLTLAGIRLGYWLSWDERGGPMVESRSWIRRRLAGSLSKSTALRNELSASFGAGPRDDWFVTDGGHFENTGVYPLLLERASVIVLADCGADPGYSFEDVENLVRKARIDMNITITFRQPRDPGLFSPATADDPECDWCEAIGYFGTLQDLAKDDNESCLALATIVYPDAPPAILIVVKPNICRSVSMDVANYKRQCPLFPQEPTSDQFFSERQWESYFALGSELGGYLSRRMIDQLRTHLEVLFDLEDDNAPSLPASANSGATAKRSSERTSRSVWGRQVGPVGATVGAGVALSLAVAAWQSFDVYRTTQKTRKMDDRAALVEISKLWEKLPPATSTGDLAGAANRLAVALLRAGDTYCMKGDAGWLMKSEFGRRVIADGVQACAALKGGMGSACQVMVEARSGLKSLDAGSCLLRAAPPSKAIYWGYDYSAAGTWKTLHPCSTQRSVLVEQYSNFEQLYEISVKDARSPDELAGVQVGCRPVTSADVAQAGSKAVVVPTTPAVITPPVQPDTSATSSEQPPLPPREASTACKGSTIYMQIYGPQMRNQVRTFRSLWHDQWQASVPPIEDVVATAFRAARPAPREVSRTTVRYHDTTGFDCARLIVETVNATVEGADWELQPLSPTLNGAKGVIEVWFSRTDKVPGQWQP</sequence>
<dbReference type="InterPro" id="IPR016035">
    <property type="entry name" value="Acyl_Trfase/lysoPLipase"/>
</dbReference>
<dbReference type="PANTHER" id="PTHR10728">
    <property type="entry name" value="CYTOSOLIC PHOSPHOLIPASE A2"/>
    <property type="match status" value="1"/>
</dbReference>
<feature type="transmembrane region" description="Helical" evidence="3">
    <location>
        <begin position="263"/>
        <end position="281"/>
    </location>
</feature>
<keyword evidence="1" id="KW-0443">Lipid metabolism</keyword>
<keyword evidence="3" id="KW-1133">Transmembrane helix</keyword>
<keyword evidence="6" id="KW-1185">Reference proteome</keyword>
<dbReference type="GeneID" id="32805665"/>
<name>A0ABY9QJN8_9PSED</name>
<feature type="transmembrane region" description="Helical" evidence="3">
    <location>
        <begin position="351"/>
        <end position="370"/>
    </location>
</feature>
<evidence type="ECO:0000313" key="5">
    <source>
        <dbReference type="EMBL" id="WMW03934.1"/>
    </source>
</evidence>
<organism evidence="5 6">
    <name type="scientific">Pseudomonas entomophila</name>
    <dbReference type="NCBI Taxonomy" id="312306"/>
    <lineage>
        <taxon>Bacteria</taxon>
        <taxon>Pseudomonadati</taxon>
        <taxon>Pseudomonadota</taxon>
        <taxon>Gammaproteobacteria</taxon>
        <taxon>Pseudomonadales</taxon>
        <taxon>Pseudomonadaceae</taxon>
        <taxon>Pseudomonas</taxon>
    </lineage>
</organism>
<keyword evidence="3" id="KW-0472">Membrane</keyword>
<gene>
    <name evidence="5" type="ORF">RAH46_16520</name>
</gene>
<dbReference type="SUPFAM" id="SSF52151">
    <property type="entry name" value="FabD/lysophospholipase-like"/>
    <property type="match status" value="2"/>
</dbReference>
<accession>A0ABY9QJN8</accession>
<feature type="transmembrane region" description="Helical" evidence="3">
    <location>
        <begin position="428"/>
        <end position="450"/>
    </location>
</feature>
<feature type="region of interest" description="Disordered" evidence="2">
    <location>
        <begin position="911"/>
        <end position="932"/>
    </location>
</feature>
<dbReference type="Gene3D" id="3.40.1090.10">
    <property type="entry name" value="Cytosolic phospholipase A2 catalytic domain"/>
    <property type="match status" value="1"/>
</dbReference>
<evidence type="ECO:0000259" key="4">
    <source>
        <dbReference type="Pfam" id="PF01734"/>
    </source>
</evidence>
<dbReference type="RefSeq" id="WP_011533694.1">
    <property type="nucleotide sequence ID" value="NZ_CP132921.1"/>
</dbReference>
<feature type="transmembrane region" description="Helical" evidence="3">
    <location>
        <begin position="231"/>
        <end position="251"/>
    </location>
</feature>
<keyword evidence="3" id="KW-0812">Transmembrane</keyword>
<reference evidence="5 6" key="1">
    <citation type="submission" date="2023-08" db="EMBL/GenBank/DDBJ databases">
        <title>Complete Genome Sequence of Pseudomonas entomophila TVIN A01.</title>
        <authorList>
            <person name="Shelke T."/>
            <person name="Mahar N.S."/>
            <person name="Gupta I."/>
            <person name="Gupta V."/>
        </authorList>
    </citation>
    <scope>NUCLEOTIDE SEQUENCE [LARGE SCALE GENOMIC DNA]</scope>
    <source>
        <strain evidence="5 6">TVIN-A01</strain>
    </source>
</reference>
<feature type="domain" description="PNPLA" evidence="4">
    <location>
        <begin position="58"/>
        <end position="163"/>
    </location>
</feature>
<dbReference type="EMBL" id="CP132921">
    <property type="protein sequence ID" value="WMW03934.1"/>
    <property type="molecule type" value="Genomic_DNA"/>
</dbReference>
<evidence type="ECO:0000256" key="2">
    <source>
        <dbReference type="SAM" id="MobiDB-lite"/>
    </source>
</evidence>
<dbReference type="InterPro" id="IPR002641">
    <property type="entry name" value="PNPLA_dom"/>
</dbReference>
<proteinExistence type="predicted"/>
<evidence type="ECO:0000256" key="3">
    <source>
        <dbReference type="SAM" id="Phobius"/>
    </source>
</evidence>
<dbReference type="Pfam" id="PF01734">
    <property type="entry name" value="Patatin"/>
    <property type="match status" value="1"/>
</dbReference>
<feature type="transmembrane region" description="Helical" evidence="3">
    <location>
        <begin position="301"/>
        <end position="323"/>
    </location>
</feature>
<dbReference type="Proteomes" id="UP001183127">
    <property type="component" value="Chromosome"/>
</dbReference>
<protein>
    <submittedName>
        <fullName evidence="5">Patatin-like phospholipase family protein</fullName>
    </submittedName>
</protein>
<feature type="region of interest" description="Disordered" evidence="2">
    <location>
        <begin position="1160"/>
        <end position="1186"/>
    </location>
</feature>
<feature type="transmembrane region" description="Helical" evidence="3">
    <location>
        <begin position="390"/>
        <end position="408"/>
    </location>
</feature>